<evidence type="ECO:0000313" key="3">
    <source>
        <dbReference type="Proteomes" id="UP000051586"/>
    </source>
</evidence>
<sequence>MLITFTTRAFDLLIMLTVSLIGLPLLDGIISRYLGNNLKIYLVQKFGNKSQYWFGGLGVIIHELGHAFFAVIFGHKIGAIKLLNFQNQDGTLGSVSSSYNPSSRYQTIGNFFIGLAPIFSGLFTFWLLVKLLCHPTYTKLPTIPLTNLTMKKFAIIVLQSTFNWLKNIYQAFLNTGSGQQLLLIILVGMISSTVFSLSDADLKATYTGLPSYMFIVFILSIVSAVATIINPVFLLQLVHLIIMIAALWIILLILILSCLLVSLGELWVGSLFFKLR</sequence>
<dbReference type="AlphaFoldDB" id="A0A0R2CWN1"/>
<reference evidence="2 3" key="1">
    <citation type="journal article" date="2015" name="Genome Announc.">
        <title>Expanding the biotechnology potential of lactobacilli through comparative genomics of 213 strains and associated genera.</title>
        <authorList>
            <person name="Sun Z."/>
            <person name="Harris H.M."/>
            <person name="McCann A."/>
            <person name="Guo C."/>
            <person name="Argimon S."/>
            <person name="Zhang W."/>
            <person name="Yang X."/>
            <person name="Jeffery I.B."/>
            <person name="Cooney J.C."/>
            <person name="Kagawa T.F."/>
            <person name="Liu W."/>
            <person name="Song Y."/>
            <person name="Salvetti E."/>
            <person name="Wrobel A."/>
            <person name="Rasinkangas P."/>
            <person name="Parkhill J."/>
            <person name="Rea M.C."/>
            <person name="O'Sullivan O."/>
            <person name="Ritari J."/>
            <person name="Douillard F.P."/>
            <person name="Paul Ross R."/>
            <person name="Yang R."/>
            <person name="Briner A.E."/>
            <person name="Felis G.E."/>
            <person name="de Vos W.M."/>
            <person name="Barrangou R."/>
            <person name="Klaenhammer T.R."/>
            <person name="Caufield P.W."/>
            <person name="Cui Y."/>
            <person name="Zhang H."/>
            <person name="O'Toole P.W."/>
        </authorList>
    </citation>
    <scope>NUCLEOTIDE SEQUENCE [LARGE SCALE GENOMIC DNA]</scope>
    <source>
        <strain evidence="2 3">DSM 22689</strain>
    </source>
</reference>
<feature type="transmembrane region" description="Helical" evidence="1">
    <location>
        <begin position="181"/>
        <end position="200"/>
    </location>
</feature>
<dbReference type="PATRIC" id="fig|1423745.4.peg.110"/>
<gene>
    <name evidence="2" type="ORF">FC87_GL000103</name>
</gene>
<feature type="transmembrane region" description="Helical" evidence="1">
    <location>
        <begin position="240"/>
        <end position="273"/>
    </location>
</feature>
<protein>
    <submittedName>
        <fullName evidence="2">Uncharacterized protein</fullName>
    </submittedName>
</protein>
<feature type="transmembrane region" description="Helical" evidence="1">
    <location>
        <begin position="12"/>
        <end position="33"/>
    </location>
</feature>
<dbReference type="STRING" id="1423745.GCA_001311215_00522"/>
<name>A0A0R2CWN1_9LACO</name>
<evidence type="ECO:0000313" key="2">
    <source>
        <dbReference type="EMBL" id="KRM92491.1"/>
    </source>
</evidence>
<dbReference type="RefSeq" id="WP_035421205.1">
    <property type="nucleotide sequence ID" value="NZ_AYZI01000001.1"/>
</dbReference>
<keyword evidence="1" id="KW-0812">Transmembrane</keyword>
<evidence type="ECO:0000256" key="1">
    <source>
        <dbReference type="SAM" id="Phobius"/>
    </source>
</evidence>
<accession>A0A0R2CWN1</accession>
<proteinExistence type="predicted"/>
<dbReference type="Proteomes" id="UP000051586">
    <property type="component" value="Unassembled WGS sequence"/>
</dbReference>
<dbReference type="EMBL" id="AYZI01000001">
    <property type="protein sequence ID" value="KRM92491.1"/>
    <property type="molecule type" value="Genomic_DNA"/>
</dbReference>
<organism evidence="2 3">
    <name type="scientific">Fructilactobacillus florum DSM 22689 = JCM 16035</name>
    <dbReference type="NCBI Taxonomy" id="1423745"/>
    <lineage>
        <taxon>Bacteria</taxon>
        <taxon>Bacillati</taxon>
        <taxon>Bacillota</taxon>
        <taxon>Bacilli</taxon>
        <taxon>Lactobacillales</taxon>
        <taxon>Lactobacillaceae</taxon>
        <taxon>Fructilactobacillus</taxon>
    </lineage>
</organism>
<comment type="caution">
    <text evidence="2">The sequence shown here is derived from an EMBL/GenBank/DDBJ whole genome shotgun (WGS) entry which is preliminary data.</text>
</comment>
<feature type="transmembrane region" description="Helical" evidence="1">
    <location>
        <begin position="53"/>
        <end position="73"/>
    </location>
</feature>
<keyword evidence="1" id="KW-0472">Membrane</keyword>
<keyword evidence="1" id="KW-1133">Transmembrane helix</keyword>
<feature type="transmembrane region" description="Helical" evidence="1">
    <location>
        <begin position="108"/>
        <end position="129"/>
    </location>
</feature>
<feature type="transmembrane region" description="Helical" evidence="1">
    <location>
        <begin position="212"/>
        <end position="234"/>
    </location>
</feature>